<organism evidence="1 2">
    <name type="scientific">Dryococelus australis</name>
    <dbReference type="NCBI Taxonomy" id="614101"/>
    <lineage>
        <taxon>Eukaryota</taxon>
        <taxon>Metazoa</taxon>
        <taxon>Ecdysozoa</taxon>
        <taxon>Arthropoda</taxon>
        <taxon>Hexapoda</taxon>
        <taxon>Insecta</taxon>
        <taxon>Pterygota</taxon>
        <taxon>Neoptera</taxon>
        <taxon>Polyneoptera</taxon>
        <taxon>Phasmatodea</taxon>
        <taxon>Verophasmatodea</taxon>
        <taxon>Anareolatae</taxon>
        <taxon>Phasmatidae</taxon>
        <taxon>Eurycanthinae</taxon>
        <taxon>Dryococelus</taxon>
    </lineage>
</organism>
<evidence type="ECO:0000313" key="2">
    <source>
        <dbReference type="Proteomes" id="UP001159363"/>
    </source>
</evidence>
<comment type="caution">
    <text evidence="1">The sequence shown here is derived from an EMBL/GenBank/DDBJ whole genome shotgun (WGS) entry which is preliminary data.</text>
</comment>
<proteinExistence type="predicted"/>
<protein>
    <submittedName>
        <fullName evidence="1">Uncharacterized protein</fullName>
    </submittedName>
</protein>
<dbReference type="EMBL" id="JARBHB010000005">
    <property type="protein sequence ID" value="KAJ8883592.1"/>
    <property type="molecule type" value="Genomic_DNA"/>
</dbReference>
<dbReference type="Pfam" id="PF14223">
    <property type="entry name" value="Retrotran_gag_2"/>
    <property type="match status" value="1"/>
</dbReference>
<name>A0ABQ9HGZ3_9NEOP</name>
<reference evidence="1 2" key="1">
    <citation type="submission" date="2023-02" db="EMBL/GenBank/DDBJ databases">
        <title>LHISI_Scaffold_Assembly.</title>
        <authorList>
            <person name="Stuart O.P."/>
            <person name="Cleave R."/>
            <person name="Magrath M.J.L."/>
            <person name="Mikheyev A.S."/>
        </authorList>
    </citation>
    <scope>NUCLEOTIDE SEQUENCE [LARGE SCALE GENOMIC DNA]</scope>
    <source>
        <strain evidence="1">Daus_M_001</strain>
        <tissue evidence="1">Leg muscle</tissue>
    </source>
</reference>
<gene>
    <name evidence="1" type="ORF">PR048_015436</name>
</gene>
<evidence type="ECO:0000313" key="1">
    <source>
        <dbReference type="EMBL" id="KAJ8883592.1"/>
    </source>
</evidence>
<accession>A0ABQ9HGZ3</accession>
<dbReference type="Proteomes" id="UP001159363">
    <property type="component" value="Chromosome 4"/>
</dbReference>
<keyword evidence="2" id="KW-1185">Reference proteome</keyword>
<sequence length="173" mass="19819">MPSPKFYIVGFVGLLLYFTCFRESVSCGWEAMFLALNVGILQLTRTNFSNWLWRVETFLDKEGVKDAIDLSNTGKGKLTAKEEQQLKEHDKKARWIITQCLSDKHLEIVKVAEPAKEMMQSLKNVIVCQSPVSKLLMRKKLLKLKFQGGELHDHFLEVETLLRELESFGSNPG</sequence>